<evidence type="ECO:0000256" key="2">
    <source>
        <dbReference type="SAM" id="SignalP"/>
    </source>
</evidence>
<proteinExistence type="predicted"/>
<keyword evidence="2" id="KW-0732">Signal</keyword>
<dbReference type="EMBL" id="GBEZ01019551">
    <property type="protein sequence ID" value="JAC67021.1"/>
    <property type="molecule type" value="Transcribed_RNA"/>
</dbReference>
<name>A0A061R937_9CHLO</name>
<feature type="signal peptide" evidence="2">
    <location>
        <begin position="1"/>
        <end position="29"/>
    </location>
</feature>
<feature type="chain" id="PRO_5001609494" evidence="2">
    <location>
        <begin position="30"/>
        <end position="102"/>
    </location>
</feature>
<protein>
    <submittedName>
        <fullName evidence="3">Uncharacterized protein</fullName>
    </submittedName>
</protein>
<evidence type="ECO:0000256" key="1">
    <source>
        <dbReference type="SAM" id="MobiDB-lite"/>
    </source>
</evidence>
<evidence type="ECO:0000313" key="3">
    <source>
        <dbReference type="EMBL" id="JAC67021.1"/>
    </source>
</evidence>
<dbReference type="AlphaFoldDB" id="A0A061R937"/>
<sequence>MMASASASGSGSGLVLVLVLLAGFHMYSSHSNRSNSSHFQAQGLTSVGLLSGTPWHHAQGYHSTTAAAGWLETDVHRIAWATRSLARPPPQRSSEISGHHRQ</sequence>
<feature type="region of interest" description="Disordered" evidence="1">
    <location>
        <begin position="82"/>
        <end position="102"/>
    </location>
</feature>
<accession>A0A061R937</accession>
<gene>
    <name evidence="3" type="ORF">TSPGSL018_12206</name>
</gene>
<reference evidence="3" key="1">
    <citation type="submission" date="2014-05" db="EMBL/GenBank/DDBJ databases">
        <title>The transcriptome of the halophilic microalga Tetraselmis sp. GSL018 isolated from the Great Salt Lake, Utah.</title>
        <authorList>
            <person name="Jinkerson R.E."/>
            <person name="D'Adamo S."/>
            <person name="Posewitz M.C."/>
        </authorList>
    </citation>
    <scope>NUCLEOTIDE SEQUENCE</scope>
    <source>
        <strain evidence="3">GSL018</strain>
    </source>
</reference>
<organism evidence="3">
    <name type="scientific">Tetraselmis sp. GSL018</name>
    <dbReference type="NCBI Taxonomy" id="582737"/>
    <lineage>
        <taxon>Eukaryota</taxon>
        <taxon>Viridiplantae</taxon>
        <taxon>Chlorophyta</taxon>
        <taxon>core chlorophytes</taxon>
        <taxon>Chlorodendrophyceae</taxon>
        <taxon>Chlorodendrales</taxon>
        <taxon>Chlorodendraceae</taxon>
        <taxon>Tetraselmis</taxon>
    </lineage>
</organism>